<dbReference type="OrthoDB" id="2364732at2759"/>
<protein>
    <submittedName>
        <fullName evidence="1">Uncharacterized protein</fullName>
    </submittedName>
</protein>
<name>A0A1Y1IUZ9_KLENI</name>
<evidence type="ECO:0000313" key="1">
    <source>
        <dbReference type="EMBL" id="GAQ93201.1"/>
    </source>
</evidence>
<evidence type="ECO:0000313" key="2">
    <source>
        <dbReference type="Proteomes" id="UP000054558"/>
    </source>
</evidence>
<keyword evidence="2" id="KW-1185">Reference proteome</keyword>
<dbReference type="Proteomes" id="UP000054558">
    <property type="component" value="Unassembled WGS sequence"/>
</dbReference>
<organism evidence="1 2">
    <name type="scientific">Klebsormidium nitens</name>
    <name type="common">Green alga</name>
    <name type="synonym">Ulothrix nitens</name>
    <dbReference type="NCBI Taxonomy" id="105231"/>
    <lineage>
        <taxon>Eukaryota</taxon>
        <taxon>Viridiplantae</taxon>
        <taxon>Streptophyta</taxon>
        <taxon>Klebsormidiophyceae</taxon>
        <taxon>Klebsormidiales</taxon>
        <taxon>Klebsormidiaceae</taxon>
        <taxon>Klebsormidium</taxon>
    </lineage>
</organism>
<reference evidence="1 2" key="1">
    <citation type="journal article" date="2014" name="Nat. Commun.">
        <title>Klebsormidium flaccidum genome reveals primary factors for plant terrestrial adaptation.</title>
        <authorList>
            <person name="Hori K."/>
            <person name="Maruyama F."/>
            <person name="Fujisawa T."/>
            <person name="Togashi T."/>
            <person name="Yamamoto N."/>
            <person name="Seo M."/>
            <person name="Sato S."/>
            <person name="Yamada T."/>
            <person name="Mori H."/>
            <person name="Tajima N."/>
            <person name="Moriyama T."/>
            <person name="Ikeuchi M."/>
            <person name="Watanabe M."/>
            <person name="Wada H."/>
            <person name="Kobayashi K."/>
            <person name="Saito M."/>
            <person name="Masuda T."/>
            <person name="Sasaki-Sekimoto Y."/>
            <person name="Mashiguchi K."/>
            <person name="Awai K."/>
            <person name="Shimojima M."/>
            <person name="Masuda S."/>
            <person name="Iwai M."/>
            <person name="Nobusawa T."/>
            <person name="Narise T."/>
            <person name="Kondo S."/>
            <person name="Saito H."/>
            <person name="Sato R."/>
            <person name="Murakawa M."/>
            <person name="Ihara Y."/>
            <person name="Oshima-Yamada Y."/>
            <person name="Ohtaka K."/>
            <person name="Satoh M."/>
            <person name="Sonobe K."/>
            <person name="Ishii M."/>
            <person name="Ohtani R."/>
            <person name="Kanamori-Sato M."/>
            <person name="Honoki R."/>
            <person name="Miyazaki D."/>
            <person name="Mochizuki H."/>
            <person name="Umetsu J."/>
            <person name="Higashi K."/>
            <person name="Shibata D."/>
            <person name="Kamiya Y."/>
            <person name="Sato N."/>
            <person name="Nakamura Y."/>
            <person name="Tabata S."/>
            <person name="Ida S."/>
            <person name="Kurokawa K."/>
            <person name="Ohta H."/>
        </authorList>
    </citation>
    <scope>NUCLEOTIDE SEQUENCE [LARGE SCALE GENOMIC DNA]</scope>
    <source>
        <strain evidence="1 2">NIES-2285</strain>
    </source>
</reference>
<proteinExistence type="predicted"/>
<dbReference type="EMBL" id="DF238306">
    <property type="protein sequence ID" value="GAQ93201.1"/>
    <property type="molecule type" value="Genomic_DNA"/>
</dbReference>
<gene>
    <name evidence="1" type="ORF">KFL_013570010</name>
</gene>
<dbReference type="STRING" id="105231.A0A1Y1IUZ9"/>
<sequence length="342" mass="38084">MEEYGQVLDSFIHNIGFASDEGQLRTLGDVIEATTERHPGSVLHVLDLLKGHSPSNYAGRAAEWAAKAVDFVASPRLLDSLSGTRSFPSVSELVRDREALDLISHLLASRGQESLEALRRSNPLLADKAEDFGKSGYLLLEKDSVSFTSGLHLEFFRYNLARRVWGTPKDMPGSLEAFLEEALSKMQAPTLQNSLNLSTRGGVVGGVLESHFQFELYSAVTSLLPEGVYFSPTVGKIYGLEAYVDFVLHGTGMKWAFELLIDGRDLTEHLKRFLPNGRYHPMIQGNQIDAWVVVDLRNHKTGKPRRARGPGVCHVLFDSKYERAIVDYGNNKEHTVLLMGRR</sequence>
<dbReference type="AlphaFoldDB" id="A0A1Y1IUZ9"/>
<accession>A0A1Y1IUZ9</accession>